<dbReference type="PANTHER" id="PTHR23021:SF11">
    <property type="entry name" value="SERPENTINE RECEPTOR, CLASS T"/>
    <property type="match status" value="1"/>
</dbReference>
<feature type="transmembrane region" description="Helical" evidence="1">
    <location>
        <begin position="148"/>
        <end position="167"/>
    </location>
</feature>
<feature type="non-terminal residue" evidence="2">
    <location>
        <position position="1"/>
    </location>
</feature>
<feature type="transmembrane region" description="Helical" evidence="1">
    <location>
        <begin position="29"/>
        <end position="50"/>
    </location>
</feature>
<protein>
    <submittedName>
        <fullName evidence="2">Uncharacterized protein</fullName>
    </submittedName>
</protein>
<keyword evidence="1" id="KW-0812">Transmembrane</keyword>
<keyword evidence="3" id="KW-1185">Reference proteome</keyword>
<dbReference type="EMBL" id="CATQJA010002710">
    <property type="protein sequence ID" value="CAJ0587421.1"/>
    <property type="molecule type" value="Genomic_DNA"/>
</dbReference>
<gene>
    <name evidence="2" type="ORF">MSPICULIGERA_LOCUS25389</name>
</gene>
<sequence>MDFGLIGYLRHGGPDQKWYNCSAKTDEGWYATGDLIMISMSSTISGYFFWHGAVYCNYPRFIYLTGAAGLAVWTSSCLYCMTLATSRLAEIAGAVRVSRLLCRRNCFWICLFALTVGIIFGVFTPAPLFNSPMGAWFFSPFNESGRLLYIQAFIICTTHVGAAWGYLLMNYIPGFPPSLVLCGHIAWQWSHGVPGLVYFFLNRTIRRSVCEIFGINPKIGVYSITESHRRRASHLDSHTHSTEKPNKL</sequence>
<name>A0AA36GCP6_9BILA</name>
<accession>A0AA36GCP6</accession>
<dbReference type="InterPro" id="IPR019425">
    <property type="entry name" value="7TM_GPCR_serpentine_rcpt_Srt"/>
</dbReference>
<proteinExistence type="predicted"/>
<dbReference type="AlphaFoldDB" id="A0AA36GCP6"/>
<keyword evidence="1" id="KW-1133">Transmembrane helix</keyword>
<dbReference type="PANTHER" id="PTHR23021">
    <property type="entry name" value="SERPENTINE RECEPTOR, CLASS T"/>
    <property type="match status" value="1"/>
</dbReference>
<keyword evidence="1" id="KW-0472">Membrane</keyword>
<reference evidence="2" key="1">
    <citation type="submission" date="2023-06" db="EMBL/GenBank/DDBJ databases">
        <authorList>
            <person name="Delattre M."/>
        </authorList>
    </citation>
    <scope>NUCLEOTIDE SEQUENCE</scope>
    <source>
        <strain evidence="2">AF72</strain>
    </source>
</reference>
<feature type="transmembrane region" description="Helical" evidence="1">
    <location>
        <begin position="62"/>
        <end position="85"/>
    </location>
</feature>
<comment type="caution">
    <text evidence="2">The sequence shown here is derived from an EMBL/GenBank/DDBJ whole genome shotgun (WGS) entry which is preliminary data.</text>
</comment>
<feature type="transmembrane region" description="Helical" evidence="1">
    <location>
        <begin position="106"/>
        <end position="128"/>
    </location>
</feature>
<dbReference type="Pfam" id="PF10321">
    <property type="entry name" value="7TM_GPCR_Srt"/>
    <property type="match status" value="2"/>
</dbReference>
<evidence type="ECO:0000256" key="1">
    <source>
        <dbReference type="SAM" id="Phobius"/>
    </source>
</evidence>
<organism evidence="2 3">
    <name type="scientific">Mesorhabditis spiculigera</name>
    <dbReference type="NCBI Taxonomy" id="96644"/>
    <lineage>
        <taxon>Eukaryota</taxon>
        <taxon>Metazoa</taxon>
        <taxon>Ecdysozoa</taxon>
        <taxon>Nematoda</taxon>
        <taxon>Chromadorea</taxon>
        <taxon>Rhabditida</taxon>
        <taxon>Rhabditina</taxon>
        <taxon>Rhabditomorpha</taxon>
        <taxon>Rhabditoidea</taxon>
        <taxon>Rhabditidae</taxon>
        <taxon>Mesorhabditinae</taxon>
        <taxon>Mesorhabditis</taxon>
    </lineage>
</organism>
<evidence type="ECO:0000313" key="2">
    <source>
        <dbReference type="EMBL" id="CAJ0587421.1"/>
    </source>
</evidence>
<evidence type="ECO:0000313" key="3">
    <source>
        <dbReference type="Proteomes" id="UP001177023"/>
    </source>
</evidence>
<dbReference type="Proteomes" id="UP001177023">
    <property type="component" value="Unassembled WGS sequence"/>
</dbReference>